<proteinExistence type="predicted"/>
<evidence type="ECO:0000256" key="1">
    <source>
        <dbReference type="SAM" id="MobiDB-lite"/>
    </source>
</evidence>
<organism evidence="2 3">
    <name type="scientific">Grallaria varia</name>
    <name type="common">variegated antpitta</name>
    <dbReference type="NCBI Taxonomy" id="117165"/>
    <lineage>
        <taxon>Eukaryota</taxon>
        <taxon>Metazoa</taxon>
        <taxon>Chordata</taxon>
        <taxon>Craniata</taxon>
        <taxon>Vertebrata</taxon>
        <taxon>Euteleostomi</taxon>
        <taxon>Archelosauria</taxon>
        <taxon>Archosauria</taxon>
        <taxon>Dinosauria</taxon>
        <taxon>Saurischia</taxon>
        <taxon>Theropoda</taxon>
        <taxon>Coelurosauria</taxon>
        <taxon>Aves</taxon>
        <taxon>Neognathae</taxon>
        <taxon>Neoaves</taxon>
        <taxon>Telluraves</taxon>
        <taxon>Australaves</taxon>
        <taxon>Passeriformes</taxon>
        <taxon>Formicariidae</taxon>
        <taxon>Grallaria</taxon>
    </lineage>
</organism>
<evidence type="ECO:0000313" key="3">
    <source>
        <dbReference type="Proteomes" id="UP000591535"/>
    </source>
</evidence>
<accession>A0A7K9ACG6</accession>
<dbReference type="AlphaFoldDB" id="A0A7K9ACG6"/>
<dbReference type="Proteomes" id="UP000591535">
    <property type="component" value="Unassembled WGS sequence"/>
</dbReference>
<dbReference type="InterPro" id="IPR051291">
    <property type="entry name" value="CIMAP"/>
</dbReference>
<reference evidence="2 3" key="1">
    <citation type="submission" date="2019-09" db="EMBL/GenBank/DDBJ databases">
        <title>Bird 10,000 Genomes (B10K) Project - Family phase.</title>
        <authorList>
            <person name="Zhang G."/>
        </authorList>
    </citation>
    <scope>NUCLEOTIDE SEQUENCE [LARGE SCALE GENOMIC DNA]</scope>
    <source>
        <strain evidence="2">B10K-DU-001-02</strain>
        <tissue evidence="2">Muscle</tissue>
    </source>
</reference>
<keyword evidence="3" id="KW-1185">Reference proteome</keyword>
<evidence type="ECO:0000313" key="2">
    <source>
        <dbReference type="EMBL" id="NXG25453.1"/>
    </source>
</evidence>
<protein>
    <submittedName>
        <fullName evidence="2">ODF3A protein</fullName>
    </submittedName>
</protein>
<dbReference type="PANTHER" id="PTHR21580">
    <property type="entry name" value="SHIPPO-1-RELATED"/>
    <property type="match status" value="1"/>
</dbReference>
<feature type="non-terminal residue" evidence="2">
    <location>
        <position position="108"/>
    </location>
</feature>
<dbReference type="PANTHER" id="PTHR21580:SF28">
    <property type="entry name" value="BOREALIN N-TERMINAL DOMAIN-CONTAINING PROTEIN-RELATED"/>
    <property type="match status" value="1"/>
</dbReference>
<feature type="region of interest" description="Disordered" evidence="1">
    <location>
        <begin position="19"/>
        <end position="47"/>
    </location>
</feature>
<feature type="region of interest" description="Disordered" evidence="1">
    <location>
        <begin position="83"/>
        <end position="108"/>
    </location>
</feature>
<name>A0A7K9ACG6_9PASS</name>
<gene>
    <name evidence="2" type="primary">Odf3</name>
    <name evidence="2" type="ORF">GRAVAR_R10164</name>
</gene>
<sequence length="108" mass="11730">PTMADDAWVGTWRPHRPRGLISAQYRTPGPKYGMPSNVGYHQHDPTRHRAPAYTFGLRAAADQLERSPGPQYLVAPGLTVRGKDGIPAHTMGHRPPVDMGSKTPGPGK</sequence>
<comment type="caution">
    <text evidence="2">The sequence shown here is derived from an EMBL/GenBank/DDBJ whole genome shotgun (WGS) entry which is preliminary data.</text>
</comment>
<dbReference type="GO" id="GO:0005856">
    <property type="term" value="C:cytoskeleton"/>
    <property type="evidence" value="ECO:0007669"/>
    <property type="project" value="TreeGrafter"/>
</dbReference>
<dbReference type="EMBL" id="VWZG01012711">
    <property type="protein sequence ID" value="NXG25453.1"/>
    <property type="molecule type" value="Genomic_DNA"/>
</dbReference>
<feature type="non-terminal residue" evidence="2">
    <location>
        <position position="1"/>
    </location>
</feature>